<dbReference type="Proteomes" id="UP000698028">
    <property type="component" value="Unassembled WGS sequence"/>
</dbReference>
<comment type="caution">
    <text evidence="1">The sequence shown here is derived from an EMBL/GenBank/DDBJ whole genome shotgun (WGS) entry which is preliminary data.</text>
</comment>
<proteinExistence type="predicted"/>
<keyword evidence="1" id="KW-0687">Ribonucleoprotein</keyword>
<reference evidence="1 2" key="1">
    <citation type="submission" date="2021-07" db="EMBL/GenBank/DDBJ databases">
        <title>The draft genome sequence of Sphingomicrobium sp. B8.</title>
        <authorList>
            <person name="Mu L."/>
        </authorList>
    </citation>
    <scope>NUCLEOTIDE SEQUENCE [LARGE SCALE GENOMIC DNA]</scope>
    <source>
        <strain evidence="1 2">B8</strain>
    </source>
</reference>
<gene>
    <name evidence="1" type="ORF">KTQ36_02830</name>
</gene>
<organism evidence="1 2">
    <name type="scientific">Sphingomicrobium clamense</name>
    <dbReference type="NCBI Taxonomy" id="2851013"/>
    <lineage>
        <taxon>Bacteria</taxon>
        <taxon>Pseudomonadati</taxon>
        <taxon>Pseudomonadota</taxon>
        <taxon>Alphaproteobacteria</taxon>
        <taxon>Sphingomonadales</taxon>
        <taxon>Sphingomonadaceae</taxon>
        <taxon>Sphingomicrobium</taxon>
    </lineage>
</organism>
<evidence type="ECO:0000313" key="1">
    <source>
        <dbReference type="EMBL" id="MBW0144228.1"/>
    </source>
</evidence>
<evidence type="ECO:0000313" key="2">
    <source>
        <dbReference type="Proteomes" id="UP000698028"/>
    </source>
</evidence>
<dbReference type="EMBL" id="JAHVAH010000001">
    <property type="protein sequence ID" value="MBW0144228.1"/>
    <property type="molecule type" value="Genomic_DNA"/>
</dbReference>
<protein>
    <submittedName>
        <fullName evidence="1">Ribosomal protein L7/L12</fullName>
    </submittedName>
</protein>
<name>A0ABS6V3V1_9SPHN</name>
<keyword evidence="1" id="KW-0689">Ribosomal protein</keyword>
<sequence length="90" mass="9524">MLSTLITLAIGFAAGYFYASARGNAASVEPLDEARVSADAMSRIDAAIERGEKIEAIKIARKDTGAGLAEAKKFVDARSAKLRPGDPIER</sequence>
<accession>A0ABS6V3V1</accession>
<dbReference type="GO" id="GO:0005840">
    <property type="term" value="C:ribosome"/>
    <property type="evidence" value="ECO:0007669"/>
    <property type="project" value="UniProtKB-KW"/>
</dbReference>
<keyword evidence="2" id="KW-1185">Reference proteome</keyword>
<dbReference type="RefSeq" id="WP_218632243.1">
    <property type="nucleotide sequence ID" value="NZ_JAHVAH010000001.1"/>
</dbReference>